<dbReference type="RefSeq" id="WP_316436744.1">
    <property type="nucleotide sequence ID" value="NZ_CP053587.1"/>
</dbReference>
<feature type="region of interest" description="Disordered" evidence="1">
    <location>
        <begin position="321"/>
        <end position="347"/>
    </location>
</feature>
<feature type="compositionally biased region" description="Polar residues" evidence="1">
    <location>
        <begin position="322"/>
        <end position="335"/>
    </location>
</feature>
<dbReference type="AlphaFoldDB" id="A0AA97AJX4"/>
<name>A0AA97AJX4_9CYAN</name>
<proteinExistence type="predicted"/>
<dbReference type="EMBL" id="CP053587">
    <property type="protein sequence ID" value="WNZ27119.1"/>
    <property type="molecule type" value="Genomic_DNA"/>
</dbReference>
<gene>
    <name evidence="2" type="ORF">HJG54_29860</name>
</gene>
<sequence>MKLASIGIEDGYVLAQTILVENSSAINWRLMGDGLRSVIPKVTQGEAWGSQALRQQKLDHPFWENRDNNRFWQQYAHFVHQFLGYIPIQKAKGIEVVIATENSTNAPPGFTDAEVISPNQALLARRLMAESDYYQAVLLVVAVGDRSTHLSTHRVKQGQVQSSNVQSHPIGLLSWYEHLLAELQQRHGELSSSENCLDYLDAVLELGHHLQQDPSFSGTLSKNLLSVYQLKQSHWQNWTETQIFREWLNDTAQELLKNLGYPAPDQIVLGGIGTHWPVSSLLSGPIWNSPTQIIDIAFGASVWSEFCKHYRGFGEPAFLLPSQPQSESGQTSAPTKTPIPPWQRHLK</sequence>
<accession>A0AA97AJX4</accession>
<reference evidence="2" key="1">
    <citation type="submission" date="2020-05" db="EMBL/GenBank/DDBJ databases">
        <authorList>
            <person name="Zhu T."/>
            <person name="Keshari N."/>
            <person name="Lu X."/>
        </authorList>
    </citation>
    <scope>NUCLEOTIDE SEQUENCE</scope>
    <source>
        <strain evidence="2">NK1-12</strain>
    </source>
</reference>
<evidence type="ECO:0000256" key="1">
    <source>
        <dbReference type="SAM" id="MobiDB-lite"/>
    </source>
</evidence>
<protein>
    <submittedName>
        <fullName evidence="2">Uncharacterized protein</fullName>
    </submittedName>
</protein>
<organism evidence="2">
    <name type="scientific">Leptolyngbya sp. NK1-12</name>
    <dbReference type="NCBI Taxonomy" id="2547451"/>
    <lineage>
        <taxon>Bacteria</taxon>
        <taxon>Bacillati</taxon>
        <taxon>Cyanobacteriota</taxon>
        <taxon>Cyanophyceae</taxon>
        <taxon>Leptolyngbyales</taxon>
        <taxon>Leptolyngbyaceae</taxon>
        <taxon>Leptolyngbya group</taxon>
        <taxon>Leptolyngbya</taxon>
    </lineage>
</organism>
<evidence type="ECO:0000313" key="2">
    <source>
        <dbReference type="EMBL" id="WNZ27119.1"/>
    </source>
</evidence>